<dbReference type="Proteomes" id="UP000019024">
    <property type="component" value="Chromosome"/>
</dbReference>
<dbReference type="AlphaFoldDB" id="W0JQU2"/>
<reference evidence="1 2" key="1">
    <citation type="submission" date="2014-01" db="EMBL/GenBank/DDBJ databases">
        <authorList>
            <consortium name="DOE Joint Genome Institute"/>
            <person name="Anderson I."/>
            <person name="Huntemann M."/>
            <person name="Han J."/>
            <person name="Chen A."/>
            <person name="Kyrpides N."/>
            <person name="Mavromatis K."/>
            <person name="Markowitz V."/>
            <person name="Palaniappan K."/>
            <person name="Ivanova N."/>
            <person name="Schaumberg A."/>
            <person name="Pati A."/>
            <person name="Liolios K."/>
            <person name="Nordberg H.P."/>
            <person name="Cantor M.N."/>
            <person name="Hua S.X."/>
            <person name="Woyke T."/>
        </authorList>
    </citation>
    <scope>NUCLEOTIDE SEQUENCE [LARGE SCALE GENOMIC DNA]</scope>
    <source>
        <strain evidence="1 2">XH-48</strain>
    </source>
</reference>
<sequence>MVDHLLLSAVSATTDSARRRTSVFDDDRANAALRSPTRQGNARTSVRVSAPTLQIAGTLPRPTYVPS</sequence>
<evidence type="ECO:0000313" key="1">
    <source>
        <dbReference type="EMBL" id="AHG01101.1"/>
    </source>
</evidence>
<accession>W0JQU2</accession>
<protein>
    <submittedName>
        <fullName evidence="1">Uncharacterized protein</fullName>
    </submittedName>
</protein>
<dbReference type="EMBL" id="CP007055">
    <property type="protein sequence ID" value="AHG01101.1"/>
    <property type="molecule type" value="Genomic_DNA"/>
</dbReference>
<dbReference type="KEGG" id="hlr:HALLA_16520"/>
<keyword evidence="2" id="KW-1185">Reference proteome</keyword>
<dbReference type="STRING" id="797299.HALLA_16520"/>
<organism evidence="1 2">
    <name type="scientific">Halostagnicola larsenii XH-48</name>
    <dbReference type="NCBI Taxonomy" id="797299"/>
    <lineage>
        <taxon>Archaea</taxon>
        <taxon>Methanobacteriati</taxon>
        <taxon>Methanobacteriota</taxon>
        <taxon>Stenosarchaea group</taxon>
        <taxon>Halobacteria</taxon>
        <taxon>Halobacteriales</taxon>
        <taxon>Natrialbaceae</taxon>
        <taxon>Halostagnicola</taxon>
    </lineage>
</organism>
<evidence type="ECO:0000313" key="2">
    <source>
        <dbReference type="Proteomes" id="UP000019024"/>
    </source>
</evidence>
<name>W0JQU2_9EURY</name>
<dbReference type="HOGENOM" id="CLU_2802083_0_0_2"/>
<gene>
    <name evidence="1" type="ORF">HALLA_16520</name>
</gene>
<proteinExistence type="predicted"/>